<accession>A0A3A4NR81</accession>
<evidence type="ECO:0000313" key="2">
    <source>
        <dbReference type="Proteomes" id="UP000265882"/>
    </source>
</evidence>
<organism evidence="1 2">
    <name type="scientific">Abyssobacteria bacterium (strain SURF_5)</name>
    <dbReference type="NCBI Taxonomy" id="2093360"/>
    <lineage>
        <taxon>Bacteria</taxon>
        <taxon>Pseudomonadati</taxon>
        <taxon>Candidatus Hydrogenedentota</taxon>
        <taxon>Candidatus Abyssobacteria</taxon>
    </lineage>
</organism>
<name>A0A3A4NR81_ABYX5</name>
<dbReference type="EMBL" id="QZKU01000076">
    <property type="protein sequence ID" value="RJP20566.1"/>
    <property type="molecule type" value="Genomic_DNA"/>
</dbReference>
<dbReference type="Proteomes" id="UP000265882">
    <property type="component" value="Unassembled WGS sequence"/>
</dbReference>
<protein>
    <submittedName>
        <fullName evidence="1">Uncharacterized protein</fullName>
    </submittedName>
</protein>
<proteinExistence type="predicted"/>
<dbReference type="AlphaFoldDB" id="A0A3A4NR81"/>
<reference evidence="1 2" key="1">
    <citation type="journal article" date="2017" name="ISME J.">
        <title>Energy and carbon metabolisms in a deep terrestrial subsurface fluid microbial community.</title>
        <authorList>
            <person name="Momper L."/>
            <person name="Jungbluth S.P."/>
            <person name="Lee M.D."/>
            <person name="Amend J.P."/>
        </authorList>
    </citation>
    <scope>NUCLEOTIDE SEQUENCE [LARGE SCALE GENOMIC DNA]</scope>
    <source>
        <strain evidence="1">SURF_5</strain>
    </source>
</reference>
<comment type="caution">
    <text evidence="1">The sequence shown here is derived from an EMBL/GenBank/DDBJ whole genome shotgun (WGS) entry which is preliminary data.</text>
</comment>
<sequence length="75" mass="8963">MAEEDAERIDTTVSSKVCERASWCSPINPRKIIEIILMMSDMMRGTHQKKTRDKRLSRNYYKKYLVKYIDIHLIL</sequence>
<gene>
    <name evidence="1" type="ORF">C4520_11410</name>
</gene>
<evidence type="ECO:0000313" key="1">
    <source>
        <dbReference type="EMBL" id="RJP20566.1"/>
    </source>
</evidence>